<dbReference type="InterPro" id="IPR036388">
    <property type="entry name" value="WH-like_DNA-bd_sf"/>
</dbReference>
<name>Q5FJ89_LACAC</name>
<gene>
    <name evidence="6" type="primary">lysR</name>
    <name evidence="6" type="ordered locus">LBA1410</name>
</gene>
<organism evidence="7">
    <name type="scientific">Lactobacillus acidophilus (strain ATCC 700396 / NCK56 / N2 / NCFM)</name>
    <dbReference type="NCBI Taxonomy" id="272621"/>
    <lineage>
        <taxon>Bacteria</taxon>
        <taxon>Bacillati</taxon>
        <taxon>Bacillota</taxon>
        <taxon>Bacilli</taxon>
        <taxon>Lactobacillales</taxon>
        <taxon>Lactobacillaceae</taxon>
        <taxon>Lactobacillus</taxon>
    </lineage>
</organism>
<dbReference type="KEGG" id="lac:LBA1410"/>
<dbReference type="InterPro" id="IPR000847">
    <property type="entry name" value="LysR_HTH_N"/>
</dbReference>
<dbReference type="InterPro" id="IPR036390">
    <property type="entry name" value="WH_DNA-bd_sf"/>
</dbReference>
<dbReference type="SUPFAM" id="SSF46785">
    <property type="entry name" value="Winged helix' DNA-binding domain"/>
    <property type="match status" value="1"/>
</dbReference>
<dbReference type="PROSITE" id="PS50931">
    <property type="entry name" value="HTH_LYSR"/>
    <property type="match status" value="1"/>
</dbReference>
<keyword evidence="3" id="KW-0238">DNA-binding</keyword>
<accession>Q5FJ89</accession>
<dbReference type="GO" id="GO:0000976">
    <property type="term" value="F:transcription cis-regulatory region binding"/>
    <property type="evidence" value="ECO:0007669"/>
    <property type="project" value="TreeGrafter"/>
</dbReference>
<dbReference type="AlphaFoldDB" id="Q5FJ89"/>
<evidence type="ECO:0000259" key="5">
    <source>
        <dbReference type="PROSITE" id="PS50931"/>
    </source>
</evidence>
<dbReference type="PANTHER" id="PTHR30126:SF40">
    <property type="entry name" value="HTH-TYPE TRANSCRIPTIONAL REGULATOR GLTR"/>
    <property type="match status" value="1"/>
</dbReference>
<evidence type="ECO:0000256" key="1">
    <source>
        <dbReference type="ARBA" id="ARBA00009437"/>
    </source>
</evidence>
<comment type="similarity">
    <text evidence="1">Belongs to the LysR transcriptional regulatory family.</text>
</comment>
<dbReference type="HOGENOM" id="CLU_039613_13_0_9"/>
<proteinExistence type="inferred from homology"/>
<evidence type="ECO:0000313" key="6">
    <source>
        <dbReference type="EMBL" id="AAV43235.1"/>
    </source>
</evidence>
<dbReference type="Pfam" id="PF00126">
    <property type="entry name" value="HTH_1"/>
    <property type="match status" value="1"/>
</dbReference>
<evidence type="ECO:0000256" key="3">
    <source>
        <dbReference type="ARBA" id="ARBA00023125"/>
    </source>
</evidence>
<keyword evidence="2" id="KW-0805">Transcription regulation</keyword>
<dbReference type="FunFam" id="1.10.10.10:FF:000001">
    <property type="entry name" value="LysR family transcriptional regulator"/>
    <property type="match status" value="1"/>
</dbReference>
<evidence type="ECO:0000256" key="2">
    <source>
        <dbReference type="ARBA" id="ARBA00023015"/>
    </source>
</evidence>
<keyword evidence="4" id="KW-0804">Transcription</keyword>
<feature type="domain" description="HTH lysR-type" evidence="5">
    <location>
        <begin position="1"/>
        <end position="58"/>
    </location>
</feature>
<dbReference type="SUPFAM" id="SSF53850">
    <property type="entry name" value="Periplasmic binding protein-like II"/>
    <property type="match status" value="1"/>
</dbReference>
<dbReference type="OrthoDB" id="9785745at2"/>
<dbReference type="EMBL" id="CP000033">
    <property type="protein sequence ID" value="AAV43235.1"/>
    <property type="molecule type" value="Genomic_DNA"/>
</dbReference>
<sequence>MYNNELNTFLLVAKNGSFSGAAKEMYVSKNAVMQQINLLESHLDLTLFNRTTHGVTLTNAGRVFVEEAQKILELSEQIDQNLARYKNTIFVGSGFLNPPILIKKIWHQFLKINPKSRIDFIEIADYENLSRNIDLFEGCYAEKPFLRQGFSFCKCTTSKLVAIMPPSDPLVKRNELRISDLKERQVVIPDDSAYKSMHEIEKFLQDKISNIKLEKYNSLTTAVVNNAQIRDEILVVPDYLGTLANPNLVKKVDWDLKIDYGLYYRPDSSELCQKLIETIKREFN</sequence>
<evidence type="ECO:0000256" key="4">
    <source>
        <dbReference type="ARBA" id="ARBA00023163"/>
    </source>
</evidence>
<evidence type="ECO:0000313" key="7">
    <source>
        <dbReference type="Proteomes" id="UP000006381"/>
    </source>
</evidence>
<dbReference type="BioCyc" id="LACI272621:G1G49-1384-MONOMER"/>
<dbReference type="Gene3D" id="1.10.10.10">
    <property type="entry name" value="Winged helix-like DNA-binding domain superfamily/Winged helix DNA-binding domain"/>
    <property type="match status" value="1"/>
</dbReference>
<dbReference type="PANTHER" id="PTHR30126">
    <property type="entry name" value="HTH-TYPE TRANSCRIPTIONAL REGULATOR"/>
    <property type="match status" value="1"/>
</dbReference>
<keyword evidence="7" id="KW-1185">Reference proteome</keyword>
<dbReference type="GeneID" id="93289515"/>
<dbReference type="STRING" id="272621.LBA1410"/>
<dbReference type="eggNOG" id="COG0583">
    <property type="taxonomic scope" value="Bacteria"/>
</dbReference>
<dbReference type="Proteomes" id="UP000006381">
    <property type="component" value="Chromosome"/>
</dbReference>
<protein>
    <submittedName>
        <fullName evidence="6">Transcriptional regulator</fullName>
    </submittedName>
</protein>
<dbReference type="GO" id="GO:0003700">
    <property type="term" value="F:DNA-binding transcription factor activity"/>
    <property type="evidence" value="ECO:0007669"/>
    <property type="project" value="InterPro"/>
</dbReference>
<reference evidence="6 7" key="1">
    <citation type="journal article" date="2005" name="Proc. Natl. Acad. Sci. U.S.A.">
        <title>Complete genome sequence of the probiotic lactic acid bacterium Lactobacillus acidophilus NCFM.</title>
        <authorList>
            <person name="Altermann E."/>
            <person name="Russell W.M."/>
            <person name="Azcarate-Peril M.A."/>
            <person name="Barrangou R."/>
            <person name="Buck B.L."/>
            <person name="McAuliffe O."/>
            <person name="Souther N."/>
            <person name="Dobson A."/>
            <person name="Duong T."/>
            <person name="Callanan M."/>
            <person name="Lick S."/>
            <person name="Hamrick A."/>
            <person name="Cano R."/>
            <person name="Klaenhammer T.R."/>
        </authorList>
    </citation>
    <scope>NUCLEOTIDE SEQUENCE [LARGE SCALE GENOMIC DNA]</scope>
    <source>
        <strain evidence="7">ATCC 700396 / NCK56 / N2 / NCFM</strain>
    </source>
</reference>
<dbReference type="CDD" id="cd05466">
    <property type="entry name" value="PBP2_LTTR_substrate"/>
    <property type="match status" value="1"/>
</dbReference>
<dbReference type="PATRIC" id="fig|272621.13.peg.1335"/>
<dbReference type="RefSeq" id="WP_011254454.1">
    <property type="nucleotide sequence ID" value="NC_006814.3"/>
</dbReference>